<organism evidence="7">
    <name type="scientific">Francisella philomiragia subsp. philomiragia (strain ATCC 25017 / CCUG 19701 / FSC 153 / O#319-036)</name>
    <dbReference type="NCBI Taxonomy" id="484022"/>
    <lineage>
        <taxon>Bacteria</taxon>
        <taxon>Pseudomonadati</taxon>
        <taxon>Pseudomonadota</taxon>
        <taxon>Gammaproteobacteria</taxon>
        <taxon>Thiotrichales</taxon>
        <taxon>Francisellaceae</taxon>
        <taxon>Francisella</taxon>
    </lineage>
</organism>
<evidence type="ECO:0000256" key="4">
    <source>
        <dbReference type="ARBA" id="ARBA00022679"/>
    </source>
</evidence>
<name>B0TYV2_FRAP2</name>
<comment type="similarity">
    <text evidence="2">Belongs to the CDP-glycerol glycerophosphotransferase family.</text>
</comment>
<dbReference type="Gene3D" id="3.40.50.12580">
    <property type="match status" value="1"/>
</dbReference>
<keyword evidence="6" id="KW-0472">Membrane</keyword>
<dbReference type="GO" id="GO:0019350">
    <property type="term" value="P:teichoic acid biosynthetic process"/>
    <property type="evidence" value="ECO:0007669"/>
    <property type="project" value="UniProtKB-KW"/>
</dbReference>
<dbReference type="GO" id="GO:0047355">
    <property type="term" value="F:CDP-glycerol glycerophosphotransferase activity"/>
    <property type="evidence" value="ECO:0007669"/>
    <property type="project" value="InterPro"/>
</dbReference>
<gene>
    <name evidence="7" type="ordered locus">Fphi_1473</name>
</gene>
<dbReference type="Pfam" id="PF04464">
    <property type="entry name" value="Glyphos_transf"/>
    <property type="match status" value="1"/>
</dbReference>
<evidence type="ECO:0000256" key="3">
    <source>
        <dbReference type="ARBA" id="ARBA00022475"/>
    </source>
</evidence>
<dbReference type="Gene3D" id="3.40.50.11820">
    <property type="match status" value="1"/>
</dbReference>
<accession>B0TYV2</accession>
<keyword evidence="3" id="KW-1003">Cell membrane</keyword>
<dbReference type="AlphaFoldDB" id="B0TYV2"/>
<dbReference type="GO" id="GO:0005886">
    <property type="term" value="C:plasma membrane"/>
    <property type="evidence" value="ECO:0007669"/>
    <property type="project" value="UniProtKB-SubCell"/>
</dbReference>
<dbReference type="InterPro" id="IPR043148">
    <property type="entry name" value="TagF_C"/>
</dbReference>
<dbReference type="InterPro" id="IPR007554">
    <property type="entry name" value="Glycerophosphate_synth"/>
</dbReference>
<keyword evidence="4" id="KW-0808">Transferase</keyword>
<evidence type="ECO:0000256" key="2">
    <source>
        <dbReference type="ARBA" id="ARBA00010488"/>
    </source>
</evidence>
<evidence type="ECO:0000256" key="1">
    <source>
        <dbReference type="ARBA" id="ARBA00004202"/>
    </source>
</evidence>
<dbReference type="InterPro" id="IPR043149">
    <property type="entry name" value="TagF_N"/>
</dbReference>
<dbReference type="KEGG" id="fph:Fphi_1473"/>
<evidence type="ECO:0000256" key="6">
    <source>
        <dbReference type="ARBA" id="ARBA00023136"/>
    </source>
</evidence>
<sequence length="400" mass="47824">MFKIKILTFFAIHKIILLLSYLFPRNKNIWVFGSFNGCFNDNSKYLFLDIYENHQEITPVWISENKKLVSDLRKKKIKAYYKWSLVGIYFCLRGKVYFYNAYITDINNYFYAGAIRFNLWHGTPMKKIEFDIKKGKLATVFNNSLRAKIINDKHYIKPSYILSMSKKVSSWFSSAFKLDICKCLEFGYPRNDLLLYPLHQVCKFIDTYEDKYIKNFINTLKEYKRVYIYMPTWRDDNSDFIQDSDMNFEVLNTVLKEESSVLILKLHTNTKLNLKINYENLLILKSSVDVYPILPFTNILITDYSSIIFDYKLMNNKKVILFPFDINSYISKYREMYFDYDKFSRSEITVYNFNDLLNVVKNIDKFVNEENTLLNEIIQAHDLRQSNYKIIKFVKSKLGI</sequence>
<protein>
    <submittedName>
        <fullName evidence="7">Putative teichoic acid biosynthesis protein F</fullName>
    </submittedName>
</protein>
<dbReference type="EMBL" id="CP000937">
    <property type="protein sequence ID" value="ABZ87698.1"/>
    <property type="molecule type" value="Genomic_DNA"/>
</dbReference>
<comment type="subcellular location">
    <subcellularLocation>
        <location evidence="1">Cell membrane</location>
        <topology evidence="1">Peripheral membrane protein</topology>
    </subcellularLocation>
</comment>
<keyword evidence="5" id="KW-0777">Teichoic acid biosynthesis</keyword>
<dbReference type="HOGENOM" id="CLU_029598_2_0_6"/>
<dbReference type="InterPro" id="IPR051612">
    <property type="entry name" value="Teichoic_Acid_Biosynth"/>
</dbReference>
<evidence type="ECO:0000256" key="5">
    <source>
        <dbReference type="ARBA" id="ARBA00022944"/>
    </source>
</evidence>
<reference evidence="7" key="1">
    <citation type="submission" date="2009-01" db="EMBL/GenBank/DDBJ databases">
        <title>Complete sequence of chromosome of Francisella philomiragia subsp. philomiragia ATCC 25017.</title>
        <authorList>
            <consortium name="US DOE Joint Genome Institute"/>
            <person name="Copeland A."/>
            <person name="Lucas S."/>
            <person name="Lapidus A."/>
            <person name="Barry K."/>
            <person name="Detter J.C."/>
            <person name="Glavina del Rio T."/>
            <person name="Hammon N."/>
            <person name="Israni S."/>
            <person name="Dalin E."/>
            <person name="Tice H."/>
            <person name="Pitluck S."/>
            <person name="Chain P."/>
            <person name="Malfatti S."/>
            <person name="Shin M."/>
            <person name="Vergez L."/>
            <person name="Schmutz J."/>
            <person name="Larimer F."/>
            <person name="Land M."/>
            <person name="Hauser L."/>
            <person name="Richardson P."/>
        </authorList>
    </citation>
    <scope>NUCLEOTIDE SEQUENCE</scope>
    <source>
        <strain evidence="7">ATCC 25017</strain>
    </source>
</reference>
<evidence type="ECO:0000313" key="7">
    <source>
        <dbReference type="EMBL" id="ABZ87698.1"/>
    </source>
</evidence>
<dbReference type="PANTHER" id="PTHR37316">
    <property type="entry name" value="TEICHOIC ACID GLYCEROL-PHOSPHATE PRIMASE"/>
    <property type="match status" value="1"/>
</dbReference>
<dbReference type="PANTHER" id="PTHR37316:SF3">
    <property type="entry name" value="TEICHOIC ACID GLYCEROL-PHOSPHATE TRANSFERASE"/>
    <property type="match status" value="1"/>
</dbReference>
<dbReference type="eggNOG" id="COG1887">
    <property type="taxonomic scope" value="Bacteria"/>
</dbReference>
<proteinExistence type="inferred from homology"/>